<dbReference type="Proteomes" id="UP000025245">
    <property type="component" value="Chromosome"/>
</dbReference>
<dbReference type="KEGG" id="siz:SI82_04890"/>
<dbReference type="EMBL" id="CP007586">
    <property type="protein sequence ID" value="AHY15764.1"/>
    <property type="molecule type" value="Genomic_DNA"/>
</dbReference>
<dbReference type="GeneID" id="35765640"/>
<dbReference type="KEGG" id="siq:DQ08_04690"/>
<accession>A0A3L8GIX8</accession>
<gene>
    <name evidence="4" type="ORF">DIY07_05080</name>
    <name evidence="3" type="ORF">DQ08_04690</name>
</gene>
<dbReference type="EMBL" id="QLQD01000046">
    <property type="protein sequence ID" value="RLU57140.1"/>
    <property type="molecule type" value="Genomic_DNA"/>
</dbReference>
<dbReference type="PROSITE" id="PS51178">
    <property type="entry name" value="PASTA"/>
    <property type="match status" value="1"/>
</dbReference>
<proteinExistence type="predicted"/>
<sequence>MVKSRRFTKSLGTFGKMISIIPDTTELIGKAMDNTRPIVEKHMEQRQQKQENLRIIDDVINLSVDDAKAHLEKIGFVVATIPAKPNKIWLSNSLNEVVSMSPRGGKRELGSLVKLYYINLDVLEKSQELRDQDTLRTVEFNQKVADAFDTVKHLKIPFIKK</sequence>
<dbReference type="Gene3D" id="3.30.10.20">
    <property type="match status" value="1"/>
</dbReference>
<feature type="domain" description="PASTA" evidence="2">
    <location>
        <begin position="50"/>
        <end position="119"/>
    </location>
</feature>
<protein>
    <recommendedName>
        <fullName evidence="2">PASTA domain-containing protein</fullName>
    </recommendedName>
</protein>
<evidence type="ECO:0000313" key="4">
    <source>
        <dbReference type="EMBL" id="RLU57140.1"/>
    </source>
</evidence>
<dbReference type="RefSeq" id="WP_003099606.1">
    <property type="nucleotide sequence ID" value="NZ_CP010783.1"/>
</dbReference>
<evidence type="ECO:0000313" key="3">
    <source>
        <dbReference type="EMBL" id="AHY15764.1"/>
    </source>
</evidence>
<dbReference type="GO" id="GO:0005886">
    <property type="term" value="C:plasma membrane"/>
    <property type="evidence" value="ECO:0007669"/>
    <property type="project" value="UniProtKB-SubCell"/>
</dbReference>
<dbReference type="KEGG" id="sio:DW64_04685"/>
<reference evidence="4 6" key="2">
    <citation type="submission" date="2018-06" db="EMBL/GenBank/DDBJ databases">
        <title>Mutators as drivers of adaptation in pathogenic bacteria and a risk factor for host jumps and vaccine escape.</title>
        <authorList>
            <person name="Barnes A.C."/>
            <person name="Silayeva O."/>
        </authorList>
    </citation>
    <scope>NUCLEOTIDE SEQUENCE [LARGE SCALE GENOMIC DNA]</scope>
    <source>
        <strain evidence="4 6">QMA0445</strain>
    </source>
</reference>
<dbReference type="AlphaFoldDB" id="A0A3L8GIX8"/>
<evidence type="ECO:0000313" key="5">
    <source>
        <dbReference type="Proteomes" id="UP000025245"/>
    </source>
</evidence>
<comment type="subcellular location">
    <subcellularLocation>
        <location evidence="1">Cell membrane</location>
        <topology evidence="1">Single-pass membrane protein</topology>
    </subcellularLocation>
</comment>
<dbReference type="Pfam" id="PF03793">
    <property type="entry name" value="PASTA"/>
    <property type="match status" value="1"/>
</dbReference>
<reference evidence="3 5" key="1">
    <citation type="journal article" date="2014" name="Genome Announc.">
        <title>Complete Genome Sequence of a Virulent Strain, Streptococcus iniae ISET0901, Isolated from Diseased Tilapia.</title>
        <authorList>
            <person name="Pridgeon J.W."/>
            <person name="Zhang D."/>
            <person name="Zhang L."/>
        </authorList>
    </citation>
    <scope>NUCLEOTIDE SEQUENCE [LARGE SCALE GENOMIC DNA]</scope>
    <source>
        <strain evidence="3 5">ISET0901</strain>
    </source>
</reference>
<dbReference type="OrthoDB" id="2220057at2"/>
<evidence type="ECO:0000313" key="6">
    <source>
        <dbReference type="Proteomes" id="UP000269148"/>
    </source>
</evidence>
<evidence type="ECO:0000256" key="1">
    <source>
        <dbReference type="ARBA" id="ARBA00004162"/>
    </source>
</evidence>
<dbReference type="InterPro" id="IPR005543">
    <property type="entry name" value="PASTA_dom"/>
</dbReference>
<dbReference type="CDD" id="cd06577">
    <property type="entry name" value="PASTA_pknB"/>
    <property type="match status" value="1"/>
</dbReference>
<keyword evidence="5" id="KW-1185">Reference proteome</keyword>
<organism evidence="4 6">
    <name type="scientific">Streptococcus iniae</name>
    <name type="common">Streptococcus shiloi</name>
    <dbReference type="NCBI Taxonomy" id="1346"/>
    <lineage>
        <taxon>Bacteria</taxon>
        <taxon>Bacillati</taxon>
        <taxon>Bacillota</taxon>
        <taxon>Bacilli</taxon>
        <taxon>Lactobacillales</taxon>
        <taxon>Streptococcaceae</taxon>
        <taxon>Streptococcus</taxon>
    </lineage>
</organism>
<dbReference type="Proteomes" id="UP000269148">
    <property type="component" value="Unassembled WGS sequence"/>
</dbReference>
<evidence type="ECO:0000259" key="2">
    <source>
        <dbReference type="PROSITE" id="PS51178"/>
    </source>
</evidence>
<name>A0A3L8GIX8_STRIN</name>